<dbReference type="SUPFAM" id="SSF47384">
    <property type="entry name" value="Homodimeric domain of signal transducing histidine kinase"/>
    <property type="match status" value="1"/>
</dbReference>
<dbReference type="Gene3D" id="3.30.565.10">
    <property type="entry name" value="Histidine kinase-like ATPase, C-terminal domain"/>
    <property type="match status" value="1"/>
</dbReference>
<name>A0A366X0G0_9RHOB</name>
<dbReference type="SUPFAM" id="SSF55874">
    <property type="entry name" value="ATPase domain of HSP90 chaperone/DNA topoisomerase II/histidine kinase"/>
    <property type="match status" value="1"/>
</dbReference>
<dbReference type="Proteomes" id="UP000252706">
    <property type="component" value="Unassembled WGS sequence"/>
</dbReference>
<evidence type="ECO:0000259" key="8">
    <source>
        <dbReference type="PROSITE" id="PS50885"/>
    </source>
</evidence>
<reference evidence="9 10" key="1">
    <citation type="submission" date="2018-07" db="EMBL/GenBank/DDBJ databases">
        <title>Modular assembly of carbohydrate-degrading microbial communities in the ocean.</title>
        <authorList>
            <person name="Enke T.N."/>
            <person name="Datta M.S."/>
            <person name="Schwartzman J.A."/>
            <person name="Cermak N."/>
            <person name="Schmitz D.A."/>
            <person name="Barrere J."/>
            <person name="Cordero O.X."/>
        </authorList>
    </citation>
    <scope>NUCLEOTIDE SEQUENCE [LARGE SCALE GENOMIC DNA]</scope>
    <source>
        <strain evidence="9 10">C3M10</strain>
    </source>
</reference>
<keyword evidence="4" id="KW-0597">Phosphoprotein</keyword>
<sequence length="584" mass="64337">MLIVVLVPVVYISQQREHQAFNRELEKVEQSHLVIARNLSEALSRYASDLTATFDYFIGDKVTLQGNEAAQELLATYGFRYILSFDSKGRLKGDLSMKSRSLPSPDLLNELRREARPNYTTITGVKQLDGEPTLFAVRRDTHENLYIGAFETSYLSNVQKKVAFGERGHAMIVDKNGRVLAHPNPEWQRASKDVSGLEVVQRMISGDTGVMQFYAPPIQADVVSGYTNVSGPDWGVMVPQPLEELRLAAKAEVSEMMRILMVLFIAATIMSWVLSGLISKPLEQLSDTVARIQAGDMSARVPMPGAVAPVEMIGLRNVFNGLMDSLSDRKAALQQSLEVAESANAYKTKAVTVLSHEMRTPLNGIIGANELLGSTELSEPQKRYSAMIKTSSETLLKHVNDVLDASQPTQTSMTTNQSVFNLKDLLSDIVEENGPMLMSRKNSVKLDVPQDQPLIVKSDRVKIRKIASNLIANATKFSDHNTIQVIVTNEEDTDVKIRVVDSGIGIKRQDQTKIFEPFTVADGSYNRRTEGTGLGLSILASAAKSLEATFGVESEYGVGSTFWVSFPDILPSGTMNGQFPNRQS</sequence>
<dbReference type="SMART" id="SM00304">
    <property type="entry name" value="HAMP"/>
    <property type="match status" value="1"/>
</dbReference>
<dbReference type="InterPro" id="IPR036890">
    <property type="entry name" value="HATPase_C_sf"/>
</dbReference>
<dbReference type="AlphaFoldDB" id="A0A366X0G0"/>
<evidence type="ECO:0000313" key="9">
    <source>
        <dbReference type="EMBL" id="RBW55922.1"/>
    </source>
</evidence>
<dbReference type="InterPro" id="IPR004358">
    <property type="entry name" value="Sig_transdc_His_kin-like_C"/>
</dbReference>
<dbReference type="PRINTS" id="PR00344">
    <property type="entry name" value="BCTRLSENSOR"/>
</dbReference>
<protein>
    <recommendedName>
        <fullName evidence="3">histidine kinase</fullName>
        <ecNumber evidence="3">2.7.13.3</ecNumber>
    </recommendedName>
</protein>
<evidence type="ECO:0000313" key="10">
    <source>
        <dbReference type="Proteomes" id="UP000252706"/>
    </source>
</evidence>
<evidence type="ECO:0000256" key="3">
    <source>
        <dbReference type="ARBA" id="ARBA00012438"/>
    </source>
</evidence>
<dbReference type="Pfam" id="PF00512">
    <property type="entry name" value="HisKA"/>
    <property type="match status" value="1"/>
</dbReference>
<keyword evidence="6" id="KW-0418">Kinase</keyword>
<comment type="subcellular location">
    <subcellularLocation>
        <location evidence="2">Membrane</location>
    </subcellularLocation>
</comment>
<evidence type="ECO:0000256" key="5">
    <source>
        <dbReference type="ARBA" id="ARBA00022679"/>
    </source>
</evidence>
<dbReference type="RefSeq" id="WP_113823281.1">
    <property type="nucleotide sequence ID" value="NZ_QOCE01000028.1"/>
</dbReference>
<dbReference type="InterPro" id="IPR003661">
    <property type="entry name" value="HisK_dim/P_dom"/>
</dbReference>
<evidence type="ECO:0000256" key="2">
    <source>
        <dbReference type="ARBA" id="ARBA00004370"/>
    </source>
</evidence>
<comment type="catalytic activity">
    <reaction evidence="1">
        <text>ATP + protein L-histidine = ADP + protein N-phospho-L-histidine.</text>
        <dbReference type="EC" id="2.7.13.3"/>
    </reaction>
</comment>
<dbReference type="EMBL" id="QOCE01000028">
    <property type="protein sequence ID" value="RBW55922.1"/>
    <property type="molecule type" value="Genomic_DNA"/>
</dbReference>
<dbReference type="CDD" id="cd12912">
    <property type="entry name" value="PDC2_MCP_like"/>
    <property type="match status" value="1"/>
</dbReference>
<dbReference type="EC" id="2.7.13.3" evidence="3"/>
<dbReference type="CDD" id="cd00082">
    <property type="entry name" value="HisKA"/>
    <property type="match status" value="1"/>
</dbReference>
<dbReference type="CDD" id="cd06225">
    <property type="entry name" value="HAMP"/>
    <property type="match status" value="1"/>
</dbReference>
<accession>A0A366X0G0</accession>
<dbReference type="PROSITE" id="PS50885">
    <property type="entry name" value="HAMP"/>
    <property type="match status" value="1"/>
</dbReference>
<proteinExistence type="predicted"/>
<dbReference type="Gene3D" id="6.10.340.10">
    <property type="match status" value="1"/>
</dbReference>
<dbReference type="PROSITE" id="PS50109">
    <property type="entry name" value="HIS_KIN"/>
    <property type="match status" value="1"/>
</dbReference>
<dbReference type="InterPro" id="IPR036097">
    <property type="entry name" value="HisK_dim/P_sf"/>
</dbReference>
<gene>
    <name evidence="9" type="ORF">DS909_09835</name>
</gene>
<feature type="domain" description="HAMP" evidence="8">
    <location>
        <begin position="276"/>
        <end position="331"/>
    </location>
</feature>
<evidence type="ECO:0000259" key="7">
    <source>
        <dbReference type="PROSITE" id="PS50109"/>
    </source>
</evidence>
<evidence type="ECO:0000256" key="1">
    <source>
        <dbReference type="ARBA" id="ARBA00000085"/>
    </source>
</evidence>
<dbReference type="InterPro" id="IPR003594">
    <property type="entry name" value="HATPase_dom"/>
</dbReference>
<dbReference type="SMART" id="SM00387">
    <property type="entry name" value="HATPase_c"/>
    <property type="match status" value="1"/>
</dbReference>
<organism evidence="9 10">
    <name type="scientific">Phaeobacter gallaeciensis</name>
    <dbReference type="NCBI Taxonomy" id="60890"/>
    <lineage>
        <taxon>Bacteria</taxon>
        <taxon>Pseudomonadati</taxon>
        <taxon>Pseudomonadota</taxon>
        <taxon>Alphaproteobacteria</taxon>
        <taxon>Rhodobacterales</taxon>
        <taxon>Roseobacteraceae</taxon>
        <taxon>Phaeobacter</taxon>
    </lineage>
</organism>
<dbReference type="GO" id="GO:0016020">
    <property type="term" value="C:membrane"/>
    <property type="evidence" value="ECO:0007669"/>
    <property type="project" value="UniProtKB-SubCell"/>
</dbReference>
<dbReference type="Pfam" id="PF02518">
    <property type="entry name" value="HATPase_c"/>
    <property type="match status" value="1"/>
</dbReference>
<dbReference type="Gene3D" id="1.10.287.130">
    <property type="match status" value="1"/>
</dbReference>
<dbReference type="InterPro" id="IPR003660">
    <property type="entry name" value="HAMP_dom"/>
</dbReference>
<dbReference type="SMART" id="SM00388">
    <property type="entry name" value="HisKA"/>
    <property type="match status" value="1"/>
</dbReference>
<dbReference type="GO" id="GO:0000155">
    <property type="term" value="F:phosphorelay sensor kinase activity"/>
    <property type="evidence" value="ECO:0007669"/>
    <property type="project" value="InterPro"/>
</dbReference>
<evidence type="ECO:0000256" key="6">
    <source>
        <dbReference type="ARBA" id="ARBA00022777"/>
    </source>
</evidence>
<dbReference type="PANTHER" id="PTHR43047">
    <property type="entry name" value="TWO-COMPONENT HISTIDINE PROTEIN KINASE"/>
    <property type="match status" value="1"/>
</dbReference>
<dbReference type="InterPro" id="IPR005467">
    <property type="entry name" value="His_kinase_dom"/>
</dbReference>
<evidence type="ECO:0000256" key="4">
    <source>
        <dbReference type="ARBA" id="ARBA00022553"/>
    </source>
</evidence>
<dbReference type="Gene3D" id="3.30.450.20">
    <property type="entry name" value="PAS domain"/>
    <property type="match status" value="1"/>
</dbReference>
<feature type="domain" description="Histidine kinase" evidence="7">
    <location>
        <begin position="353"/>
        <end position="570"/>
    </location>
</feature>
<keyword evidence="5" id="KW-0808">Transferase</keyword>
<comment type="caution">
    <text evidence="9">The sequence shown here is derived from an EMBL/GenBank/DDBJ whole genome shotgun (WGS) entry which is preliminary data.</text>
</comment>